<comment type="caution">
    <text evidence="3">The sequence shown here is derived from an EMBL/GenBank/DDBJ whole genome shotgun (WGS) entry which is preliminary data.</text>
</comment>
<dbReference type="Gene3D" id="3.40.50.2000">
    <property type="entry name" value="Glycogen Phosphorylase B"/>
    <property type="match status" value="2"/>
</dbReference>
<dbReference type="EMBL" id="BAAAFZ010000047">
    <property type="protein sequence ID" value="GAA0590243.1"/>
    <property type="molecule type" value="Genomic_DNA"/>
</dbReference>
<accession>A0ABP3QJP2</accession>
<evidence type="ECO:0008006" key="5">
    <source>
        <dbReference type="Google" id="ProtNLM"/>
    </source>
</evidence>
<dbReference type="PANTHER" id="PTHR12526">
    <property type="entry name" value="GLYCOSYLTRANSFERASE"/>
    <property type="match status" value="1"/>
</dbReference>
<keyword evidence="4" id="KW-1185">Reference proteome</keyword>
<reference evidence="4" key="1">
    <citation type="journal article" date="2019" name="Int. J. Syst. Evol. Microbiol.">
        <title>The Global Catalogue of Microorganisms (GCM) 10K type strain sequencing project: providing services to taxonomists for standard genome sequencing and annotation.</title>
        <authorList>
            <consortium name="The Broad Institute Genomics Platform"/>
            <consortium name="The Broad Institute Genome Sequencing Center for Infectious Disease"/>
            <person name="Wu L."/>
            <person name="Ma J."/>
        </authorList>
    </citation>
    <scope>NUCLEOTIDE SEQUENCE [LARGE SCALE GENOMIC DNA]</scope>
    <source>
        <strain evidence="4">JCM 9933</strain>
    </source>
</reference>
<keyword evidence="2" id="KW-0808">Transferase</keyword>
<dbReference type="Proteomes" id="UP001501588">
    <property type="component" value="Unassembled WGS sequence"/>
</dbReference>
<proteinExistence type="predicted"/>
<gene>
    <name evidence="3" type="ORF">GCM10009416_30990</name>
</gene>
<evidence type="ECO:0000256" key="2">
    <source>
        <dbReference type="ARBA" id="ARBA00022679"/>
    </source>
</evidence>
<sequence>MPLDRLTAFTPLPPERNGIADYAAMLLGALARHYDCEAACEDWLADAPPGIAVVDPALAHRAIAGGDGRVLHQLGNNPGHGFVLEALRRVPGVTTLHDPGLLHLRQTAGATRDTLLAGLRDAPPAFARYARGVAAEDRWSRADHLLFDMAGEVLARSRAVVVHSRFARNRLRALHGEAATAHVEVIPHLLPPFAAPPREEARARLGVPPDAFLVCTAGFATSAKRFDWLIEALEAVPAAHWVHAGAERPEEFPLSAAIAERPALRGRARVAGYLSEAALTDHVAAADALVNLRFPSAGESSGSLARGFAAGVCCVVSDTGAYAELPRDAVLRVPLAGAAPALAEALAALAAEPARARAIGEAGRRFASTEMALPAVALRYRALIEASRGRPVASRPAAPAKPVALALALGPGLTAAAVARALGGVEGPCRLLLAAPDLVSLADLSLERPGLLDGLLPPWAALRAIRVLDGPCAGLLLDVDAGQRGARAA</sequence>
<protein>
    <recommendedName>
        <fullName evidence="5">Glycosyltransferase</fullName>
    </recommendedName>
</protein>
<keyword evidence="1" id="KW-0328">Glycosyltransferase</keyword>
<name>A0ABP3QJP2_9PROT</name>
<dbReference type="SUPFAM" id="SSF53756">
    <property type="entry name" value="UDP-Glycosyltransferase/glycogen phosphorylase"/>
    <property type="match status" value="1"/>
</dbReference>
<evidence type="ECO:0000313" key="4">
    <source>
        <dbReference type="Proteomes" id="UP001501588"/>
    </source>
</evidence>
<evidence type="ECO:0000256" key="1">
    <source>
        <dbReference type="ARBA" id="ARBA00022676"/>
    </source>
</evidence>
<dbReference type="PANTHER" id="PTHR12526:SF510">
    <property type="entry name" value="D-INOSITOL 3-PHOSPHATE GLYCOSYLTRANSFERASE"/>
    <property type="match status" value="1"/>
</dbReference>
<evidence type="ECO:0000313" key="3">
    <source>
        <dbReference type="EMBL" id="GAA0590243.1"/>
    </source>
</evidence>
<organism evidence="3 4">
    <name type="scientific">Craurococcus roseus</name>
    <dbReference type="NCBI Taxonomy" id="77585"/>
    <lineage>
        <taxon>Bacteria</taxon>
        <taxon>Pseudomonadati</taxon>
        <taxon>Pseudomonadota</taxon>
        <taxon>Alphaproteobacteria</taxon>
        <taxon>Acetobacterales</taxon>
        <taxon>Acetobacteraceae</taxon>
        <taxon>Craurococcus</taxon>
    </lineage>
</organism>
<dbReference type="Pfam" id="PF13692">
    <property type="entry name" value="Glyco_trans_1_4"/>
    <property type="match status" value="1"/>
</dbReference>